<comment type="caution">
    <text evidence="4">The sequence shown here is derived from an EMBL/GenBank/DDBJ whole genome shotgun (WGS) entry which is preliminary data.</text>
</comment>
<evidence type="ECO:0000313" key="4">
    <source>
        <dbReference type="EMBL" id="PRX91744.1"/>
    </source>
</evidence>
<evidence type="ECO:0000256" key="3">
    <source>
        <dbReference type="SAM" id="SignalP"/>
    </source>
</evidence>
<keyword evidence="2" id="KW-0472">Membrane</keyword>
<reference evidence="4 5" key="1">
    <citation type="submission" date="2018-03" db="EMBL/GenBank/DDBJ databases">
        <title>Genomic Encyclopedia of Archaeal and Bacterial Type Strains, Phase II (KMG-II): from individual species to whole genera.</title>
        <authorList>
            <person name="Goeker M."/>
        </authorList>
    </citation>
    <scope>NUCLEOTIDE SEQUENCE [LARGE SCALE GENOMIC DNA]</scope>
    <source>
        <strain evidence="4 5">DSM 45601</strain>
    </source>
</reference>
<accession>A0A2T0PS88</accession>
<dbReference type="RefSeq" id="WP_106253667.1">
    <property type="nucleotide sequence ID" value="NZ_PVZC01000014.1"/>
</dbReference>
<keyword evidence="2" id="KW-1133">Transmembrane helix</keyword>
<protein>
    <recommendedName>
        <fullName evidence="6">LPXTG-motif cell wall-anchored protein</fullName>
    </recommendedName>
</protein>
<gene>
    <name evidence="4" type="ORF">CLV72_11426</name>
</gene>
<keyword evidence="3" id="KW-0732">Signal</keyword>
<evidence type="ECO:0008006" key="6">
    <source>
        <dbReference type="Google" id="ProtNLM"/>
    </source>
</evidence>
<feature type="chain" id="PRO_5015702919" description="LPXTG-motif cell wall-anchored protein" evidence="3">
    <location>
        <begin position="32"/>
        <end position="405"/>
    </location>
</feature>
<feature type="compositionally biased region" description="Low complexity" evidence="1">
    <location>
        <begin position="215"/>
        <end position="224"/>
    </location>
</feature>
<feature type="compositionally biased region" description="Acidic residues" evidence="1">
    <location>
        <begin position="201"/>
        <end position="214"/>
    </location>
</feature>
<keyword evidence="5" id="KW-1185">Reference proteome</keyword>
<dbReference type="Proteomes" id="UP000237846">
    <property type="component" value="Unassembled WGS sequence"/>
</dbReference>
<dbReference type="EMBL" id="PVZC01000014">
    <property type="protein sequence ID" value="PRX91744.1"/>
    <property type="molecule type" value="Genomic_DNA"/>
</dbReference>
<organism evidence="4 5">
    <name type="scientific">Allonocardiopsis opalescens</name>
    <dbReference type="NCBI Taxonomy" id="1144618"/>
    <lineage>
        <taxon>Bacteria</taxon>
        <taxon>Bacillati</taxon>
        <taxon>Actinomycetota</taxon>
        <taxon>Actinomycetes</taxon>
        <taxon>Streptosporangiales</taxon>
        <taxon>Allonocardiopsis</taxon>
    </lineage>
</organism>
<evidence type="ECO:0000256" key="1">
    <source>
        <dbReference type="SAM" id="MobiDB-lite"/>
    </source>
</evidence>
<dbReference type="PANTHER" id="PTHR48148:SF3">
    <property type="entry name" value="KERATINOCYTE PROLINE-RICH PROTEIN"/>
    <property type="match status" value="1"/>
</dbReference>
<dbReference type="PANTHER" id="PTHR48148">
    <property type="entry name" value="KERATINOCYTE PROLINE-RICH PROTEIN"/>
    <property type="match status" value="1"/>
</dbReference>
<feature type="compositionally biased region" description="Pro residues" evidence="1">
    <location>
        <begin position="167"/>
        <end position="200"/>
    </location>
</feature>
<dbReference type="AlphaFoldDB" id="A0A2T0PS88"/>
<evidence type="ECO:0000313" key="5">
    <source>
        <dbReference type="Proteomes" id="UP000237846"/>
    </source>
</evidence>
<sequence>MRHLFPRLLAGAAAMAVAGAAAVLAAQPAGADVIGAVEFSDAAGAPVTGGEVTENPFAALATADGGCPDGYGNSYTLQAGPVGGDSFVAMAVAVAAGGYDEAESLPITPRRALTQVTQNPPVAGDYELRIICGSESGEISPDYYATWITVTGTGWALSDEQPDPDPDPSGSPSPSPDPSESPSPDPSETPSPDPSDTPPPADDDLTVTDEEGNELGENPNLLPGQTVNITARGYEPGETVAVTLYGEPVVPPAPSASPSAGPSGSPSPEPSPSDDPGGFPQDVGTQEADDDGVIAFPYTLAESHPDGSFTLAMEGADSAHLVEFGYTVGDGSTPPPTDPGPGGDGDDTPGGDGGGGSLPQTGVAIAGLVLGGLALTGAGYGLMRTGQARKLLSFGRSDDDGPAHA</sequence>
<evidence type="ECO:0000256" key="2">
    <source>
        <dbReference type="SAM" id="Phobius"/>
    </source>
</evidence>
<feature type="signal peptide" evidence="3">
    <location>
        <begin position="1"/>
        <end position="31"/>
    </location>
</feature>
<feature type="region of interest" description="Disordered" evidence="1">
    <location>
        <begin position="155"/>
        <end position="227"/>
    </location>
</feature>
<feature type="region of interest" description="Disordered" evidence="1">
    <location>
        <begin position="323"/>
        <end position="361"/>
    </location>
</feature>
<keyword evidence="2" id="KW-0812">Transmembrane</keyword>
<name>A0A2T0PS88_9ACTN</name>
<feature type="region of interest" description="Disordered" evidence="1">
    <location>
        <begin position="245"/>
        <end position="299"/>
    </location>
</feature>
<proteinExistence type="predicted"/>
<feature type="transmembrane region" description="Helical" evidence="2">
    <location>
        <begin position="363"/>
        <end position="383"/>
    </location>
</feature>